<keyword evidence="2" id="KW-1185">Reference proteome</keyword>
<name>A0ACC1HWQ8_9FUNG</name>
<protein>
    <submittedName>
        <fullName evidence="1">Uncharacterized protein</fullName>
    </submittedName>
</protein>
<accession>A0ACC1HWQ8</accession>
<dbReference type="Proteomes" id="UP001150581">
    <property type="component" value="Unassembled WGS sequence"/>
</dbReference>
<feature type="non-terminal residue" evidence="1">
    <location>
        <position position="143"/>
    </location>
</feature>
<proteinExistence type="predicted"/>
<evidence type="ECO:0000313" key="1">
    <source>
        <dbReference type="EMBL" id="KAJ1878983.1"/>
    </source>
</evidence>
<organism evidence="1 2">
    <name type="scientific">Kickxella alabastrina</name>
    <dbReference type="NCBI Taxonomy" id="61397"/>
    <lineage>
        <taxon>Eukaryota</taxon>
        <taxon>Fungi</taxon>
        <taxon>Fungi incertae sedis</taxon>
        <taxon>Zoopagomycota</taxon>
        <taxon>Kickxellomycotina</taxon>
        <taxon>Kickxellomycetes</taxon>
        <taxon>Kickxellales</taxon>
        <taxon>Kickxellaceae</taxon>
        <taxon>Kickxella</taxon>
    </lineage>
</organism>
<dbReference type="EMBL" id="JANBPG010003821">
    <property type="protein sequence ID" value="KAJ1878983.1"/>
    <property type="molecule type" value="Genomic_DNA"/>
</dbReference>
<evidence type="ECO:0000313" key="2">
    <source>
        <dbReference type="Proteomes" id="UP001150581"/>
    </source>
</evidence>
<gene>
    <name evidence="1" type="ORF">LPJ66_011784</name>
</gene>
<comment type="caution">
    <text evidence="1">The sequence shown here is derived from an EMBL/GenBank/DDBJ whole genome shotgun (WGS) entry which is preliminary data.</text>
</comment>
<sequence>MAAHTSSLVTRTTSSMRSLATRKHSRPTWHTAVPSANKPTSDSTSLRPAFRDCAMAHESTVSTATILIAGQTRLTYAEIPAISPPPPTATKMMSISVDLRCRKSSIAIVPCPAITRGSSKGGMLVSPWSFSNLLHSTLASSNP</sequence>
<reference evidence="1" key="1">
    <citation type="submission" date="2022-07" db="EMBL/GenBank/DDBJ databases">
        <title>Phylogenomic reconstructions and comparative analyses of Kickxellomycotina fungi.</title>
        <authorList>
            <person name="Reynolds N.K."/>
            <person name="Stajich J.E."/>
            <person name="Barry K."/>
            <person name="Grigoriev I.V."/>
            <person name="Crous P."/>
            <person name="Smith M.E."/>
        </authorList>
    </citation>
    <scope>NUCLEOTIDE SEQUENCE</scope>
    <source>
        <strain evidence="1">Benny 63K</strain>
    </source>
</reference>